<dbReference type="GO" id="GO:0010008">
    <property type="term" value="C:endosome membrane"/>
    <property type="evidence" value="ECO:0007669"/>
    <property type="project" value="TreeGrafter"/>
</dbReference>
<dbReference type="Proteomes" id="UP000277204">
    <property type="component" value="Unassembled WGS sequence"/>
</dbReference>
<dbReference type="GO" id="GO:2000641">
    <property type="term" value="P:regulation of early endosome to late endosome transport"/>
    <property type="evidence" value="ECO:0007669"/>
    <property type="project" value="InterPro"/>
</dbReference>
<keyword evidence="2" id="KW-1185">Reference proteome</keyword>
<dbReference type="EMBL" id="UZAI01019267">
    <property type="protein sequence ID" value="VDP44031.1"/>
    <property type="molecule type" value="Genomic_DNA"/>
</dbReference>
<dbReference type="STRING" id="48269.A0A183N2V5"/>
<accession>A0A183N2V5</accession>
<dbReference type="PANTHER" id="PTHR36983">
    <property type="entry name" value="DNAJ HOMOLOG SUBFAMILY C MEMBER 13"/>
    <property type="match status" value="1"/>
</dbReference>
<dbReference type="SUPFAM" id="SSF48371">
    <property type="entry name" value="ARM repeat"/>
    <property type="match status" value="1"/>
</dbReference>
<dbReference type="GO" id="GO:0006898">
    <property type="term" value="P:receptor-mediated endocytosis"/>
    <property type="evidence" value="ECO:0007669"/>
    <property type="project" value="TreeGrafter"/>
</dbReference>
<proteinExistence type="predicted"/>
<evidence type="ECO:0000313" key="1">
    <source>
        <dbReference type="EMBL" id="VDP44031.1"/>
    </source>
</evidence>
<dbReference type="GO" id="GO:0007032">
    <property type="term" value="P:endosome organization"/>
    <property type="evidence" value="ECO:0007669"/>
    <property type="project" value="InterPro"/>
</dbReference>
<dbReference type="PANTHER" id="PTHR36983:SF2">
    <property type="entry name" value="DNAJ HOMOLOG SUBFAMILY C MEMBER 13"/>
    <property type="match status" value="1"/>
</dbReference>
<dbReference type="InterPro" id="IPR016024">
    <property type="entry name" value="ARM-type_fold"/>
</dbReference>
<protein>
    <submittedName>
        <fullName evidence="1">Uncharacterized protein</fullName>
    </submittedName>
</protein>
<sequence>MAYAPSRWFTVVIQAVSANPQCLEDMAASHLLTSLVMLFLVLPRGRSTSTGRSMTQNVVTPMTATNGQNASGPRKRTLLEEGDVGDLTSPTETKPTAHLVLIQTMEHLISSSLLLKEFIYAGGLIYLMEIICQSSQQQTRHATVDLISHCLINKQFGRRIQAIMNQYLPSVFVDTLRDQPETFLALFDADHENPEVIWDSNLRSMLTKILNEQTHSFYHSQLEDRNIKWNLSDSFKVPYTEVIAKKANEENKNKPNEIAQYVACLGPIQIANVYLHLYISHPGWTLRNPELFLNECMEKWIEAIHQLPNSALLVRLLTRACKTVLTDRPGLTDSLPRSGNVHRVLELLAKVDDPEGAKAIVIILHQMSASKLCVQSMSESNTISGLIRIVNRCIGEELGLIGETLFCLFDTQYSDPLIEQALKHDLIGFILRMLQNGFPSSVREPGQTRAYLIKALKAMQYNDIVLFGEDAGEMQSLLVALNNNTRMFGMRFYPSKSKLSLQDWPSSTPELRIGSEVVERVNNFTYLGSLISANGLVSEEIPARIQKVTSILETYPNWTDYRDQGHSLFIANVPQSMTTYLTAGPASGSLHSGYLTTSHEITPSSLSKPY</sequence>
<organism evidence="1 2">
    <name type="scientific">Schistosoma margrebowiei</name>
    <dbReference type="NCBI Taxonomy" id="48269"/>
    <lineage>
        <taxon>Eukaryota</taxon>
        <taxon>Metazoa</taxon>
        <taxon>Spiralia</taxon>
        <taxon>Lophotrochozoa</taxon>
        <taxon>Platyhelminthes</taxon>
        <taxon>Trematoda</taxon>
        <taxon>Digenea</taxon>
        <taxon>Strigeidida</taxon>
        <taxon>Schistosomatoidea</taxon>
        <taxon>Schistosomatidae</taxon>
        <taxon>Schistosoma</taxon>
    </lineage>
</organism>
<gene>
    <name evidence="1" type="ORF">SMRZ_LOCUS22630</name>
</gene>
<evidence type="ECO:0000313" key="2">
    <source>
        <dbReference type="Proteomes" id="UP000277204"/>
    </source>
</evidence>
<name>A0A183N2V5_9TREM</name>
<dbReference type="AlphaFoldDB" id="A0A183N2V5"/>
<reference evidence="1 2" key="1">
    <citation type="submission" date="2018-11" db="EMBL/GenBank/DDBJ databases">
        <authorList>
            <consortium name="Pathogen Informatics"/>
        </authorList>
    </citation>
    <scope>NUCLEOTIDE SEQUENCE [LARGE SCALE GENOMIC DNA]</scope>
    <source>
        <strain evidence="1 2">Zambia</strain>
    </source>
</reference>
<dbReference type="InterPro" id="IPR044978">
    <property type="entry name" value="GRV2/DNAJC13"/>
</dbReference>